<dbReference type="RefSeq" id="WP_159764391.1">
    <property type="nucleotide sequence ID" value="NZ_WUUT01000004.1"/>
</dbReference>
<name>A0A6B0T5Q5_9EURY</name>
<dbReference type="InterPro" id="IPR020456">
    <property type="entry name" value="Acylphosphatase"/>
</dbReference>
<evidence type="ECO:0000313" key="6">
    <source>
        <dbReference type="Proteomes" id="UP000466535"/>
    </source>
</evidence>
<comment type="caution">
    <text evidence="5">The sequence shown here is derived from an EMBL/GenBank/DDBJ whole genome shotgun (WGS) entry which is preliminary data.</text>
</comment>
<comment type="similarity">
    <text evidence="3">Belongs to the acylphosphatase family.</text>
</comment>
<reference evidence="5 6" key="1">
    <citation type="submission" date="2019-12" db="EMBL/GenBank/DDBJ databases">
        <title>Isolation and characterization of three novel carbon monoxide-oxidizing members of Halobacteria from salione crusts and soils.</title>
        <authorList>
            <person name="Myers M.R."/>
            <person name="King G.M."/>
        </authorList>
    </citation>
    <scope>NUCLEOTIDE SEQUENCE [LARGE SCALE GENOMIC DNA]</scope>
    <source>
        <strain evidence="5 6">WSH3</strain>
    </source>
</reference>
<dbReference type="Proteomes" id="UP000466535">
    <property type="component" value="Unassembled WGS sequence"/>
</dbReference>
<protein>
    <recommendedName>
        <fullName evidence="1 2">Acylphosphatase</fullName>
        <ecNumber evidence="1 2">3.6.1.7</ecNumber>
    </recommendedName>
</protein>
<evidence type="ECO:0000313" key="5">
    <source>
        <dbReference type="EMBL" id="MXR52267.1"/>
    </source>
</evidence>
<comment type="catalytic activity">
    <reaction evidence="1 2">
        <text>an acyl phosphate + H2O = a carboxylate + phosphate + H(+)</text>
        <dbReference type="Rhea" id="RHEA:14965"/>
        <dbReference type="ChEBI" id="CHEBI:15377"/>
        <dbReference type="ChEBI" id="CHEBI:15378"/>
        <dbReference type="ChEBI" id="CHEBI:29067"/>
        <dbReference type="ChEBI" id="CHEBI:43474"/>
        <dbReference type="ChEBI" id="CHEBI:59918"/>
        <dbReference type="EC" id="3.6.1.7"/>
    </reaction>
</comment>
<evidence type="ECO:0000256" key="1">
    <source>
        <dbReference type="PROSITE-ProRule" id="PRU00520"/>
    </source>
</evidence>
<dbReference type="PROSITE" id="PS00150">
    <property type="entry name" value="ACYLPHOSPHATASE_1"/>
    <property type="match status" value="1"/>
</dbReference>
<dbReference type="PROSITE" id="PS51160">
    <property type="entry name" value="ACYLPHOSPHATASE_3"/>
    <property type="match status" value="1"/>
</dbReference>
<organism evidence="5 6">
    <name type="scientific">Halovenus carboxidivorans</name>
    <dbReference type="NCBI Taxonomy" id="2692199"/>
    <lineage>
        <taxon>Archaea</taxon>
        <taxon>Methanobacteriati</taxon>
        <taxon>Methanobacteriota</taxon>
        <taxon>Stenosarchaea group</taxon>
        <taxon>Halobacteria</taxon>
        <taxon>Halobacteriales</taxon>
        <taxon>Haloarculaceae</taxon>
        <taxon>Halovenus</taxon>
    </lineage>
</organism>
<dbReference type="SUPFAM" id="SSF54975">
    <property type="entry name" value="Acylphosphatase/BLUF domain-like"/>
    <property type="match status" value="1"/>
</dbReference>
<dbReference type="EC" id="3.6.1.7" evidence="1 2"/>
<dbReference type="PROSITE" id="PS00151">
    <property type="entry name" value="ACYLPHOSPHATASE_2"/>
    <property type="match status" value="1"/>
</dbReference>
<dbReference type="Gene3D" id="3.30.70.100">
    <property type="match status" value="1"/>
</dbReference>
<dbReference type="InterPro" id="IPR017968">
    <property type="entry name" value="Acylphosphatase_CS"/>
</dbReference>
<dbReference type="OrthoDB" id="6643at2157"/>
<evidence type="ECO:0000256" key="3">
    <source>
        <dbReference type="RuleBase" id="RU004168"/>
    </source>
</evidence>
<dbReference type="GO" id="GO:0003998">
    <property type="term" value="F:acylphosphatase activity"/>
    <property type="evidence" value="ECO:0007669"/>
    <property type="project" value="UniProtKB-EC"/>
</dbReference>
<dbReference type="NCBIfam" id="NF011016">
    <property type="entry name" value="PRK14444.1"/>
    <property type="match status" value="1"/>
</dbReference>
<dbReference type="PRINTS" id="PR00112">
    <property type="entry name" value="ACYLPHPHTASE"/>
</dbReference>
<dbReference type="InterPro" id="IPR036046">
    <property type="entry name" value="Acylphosphatase-like_dom_sf"/>
</dbReference>
<accession>A0A6B0T5Q5</accession>
<dbReference type="PANTHER" id="PTHR47268">
    <property type="entry name" value="ACYLPHOSPHATASE"/>
    <property type="match status" value="1"/>
</dbReference>
<feature type="domain" description="Acylphosphatase-like" evidence="4">
    <location>
        <begin position="6"/>
        <end position="92"/>
    </location>
</feature>
<evidence type="ECO:0000259" key="4">
    <source>
        <dbReference type="PROSITE" id="PS51160"/>
    </source>
</evidence>
<keyword evidence="1 2" id="KW-0378">Hydrolase</keyword>
<dbReference type="AlphaFoldDB" id="A0A6B0T5Q5"/>
<sequence>MTDRTRAHVYVTGKVQGVYFRATTRDTAREAGVDGWVRNLDDGRVEAVFEGPEEAVESLVEFCHEGSDAARVEDVEVNYEQPQGEDGFRVRW</sequence>
<dbReference type="EMBL" id="WUUT01000004">
    <property type="protein sequence ID" value="MXR52267.1"/>
    <property type="molecule type" value="Genomic_DNA"/>
</dbReference>
<gene>
    <name evidence="5" type="ORF">GRX03_11720</name>
</gene>
<keyword evidence="6" id="KW-1185">Reference proteome</keyword>
<dbReference type="PANTHER" id="PTHR47268:SF4">
    <property type="entry name" value="ACYLPHOSPHATASE"/>
    <property type="match status" value="1"/>
</dbReference>
<dbReference type="InterPro" id="IPR001792">
    <property type="entry name" value="Acylphosphatase-like_dom"/>
</dbReference>
<proteinExistence type="inferred from homology"/>
<feature type="active site" evidence="1">
    <location>
        <position position="39"/>
    </location>
</feature>
<feature type="active site" evidence="1">
    <location>
        <position position="21"/>
    </location>
</feature>
<dbReference type="Pfam" id="PF00708">
    <property type="entry name" value="Acylphosphatase"/>
    <property type="match status" value="1"/>
</dbReference>
<evidence type="ECO:0000256" key="2">
    <source>
        <dbReference type="RuleBase" id="RU000553"/>
    </source>
</evidence>